<keyword evidence="5 7" id="KW-1133">Transmembrane helix</keyword>
<dbReference type="Proteomes" id="UP000054018">
    <property type="component" value="Unassembled WGS sequence"/>
</dbReference>
<accession>A0A0C9ZD72</accession>
<dbReference type="EMBL" id="KN833697">
    <property type="protein sequence ID" value="KIK27251.1"/>
    <property type="molecule type" value="Genomic_DNA"/>
</dbReference>
<evidence type="ECO:0000313" key="9">
    <source>
        <dbReference type="EMBL" id="KIK27251.1"/>
    </source>
</evidence>
<feature type="transmembrane region" description="Helical" evidence="7">
    <location>
        <begin position="77"/>
        <end position="95"/>
    </location>
</feature>
<evidence type="ECO:0000259" key="8">
    <source>
        <dbReference type="PROSITE" id="PS51751"/>
    </source>
</evidence>
<dbReference type="InterPro" id="IPR033118">
    <property type="entry name" value="EXPERA"/>
</dbReference>
<dbReference type="PANTHER" id="PTHR31204">
    <property type="entry name" value="SIGMA INTRACELLULAR RECEPTOR 2"/>
    <property type="match status" value="1"/>
</dbReference>
<keyword evidence="4 7" id="KW-0256">Endoplasmic reticulum</keyword>
<dbReference type="HOGENOM" id="CLU_086812_3_0_1"/>
<dbReference type="PIRSF" id="PIRSF031032">
    <property type="entry name" value="TMP_97_prd"/>
    <property type="match status" value="1"/>
</dbReference>
<feature type="transmembrane region" description="Helical" evidence="7">
    <location>
        <begin position="107"/>
        <end position="130"/>
    </location>
</feature>
<protein>
    <recommendedName>
        <fullName evidence="7">Efficient mitochondria targeting-associated protein 19</fullName>
    </recommendedName>
</protein>
<gene>
    <name evidence="9" type="ORF">PISMIDRAFT_675121</name>
</gene>
<evidence type="ECO:0000256" key="5">
    <source>
        <dbReference type="ARBA" id="ARBA00022989"/>
    </source>
</evidence>
<dbReference type="Pfam" id="PF05241">
    <property type="entry name" value="EBP"/>
    <property type="match status" value="1"/>
</dbReference>
<dbReference type="STRING" id="765257.A0A0C9ZD72"/>
<evidence type="ECO:0000256" key="4">
    <source>
        <dbReference type="ARBA" id="ARBA00022824"/>
    </source>
</evidence>
<evidence type="ECO:0000256" key="7">
    <source>
        <dbReference type="PIRNR" id="PIRNR031032"/>
    </source>
</evidence>
<evidence type="ECO:0000313" key="10">
    <source>
        <dbReference type="Proteomes" id="UP000054018"/>
    </source>
</evidence>
<comment type="subcellular location">
    <subcellularLocation>
        <location evidence="1">Endoplasmic reticulum membrane</location>
        <topology evidence="1">Multi-pass membrane protein</topology>
    </subcellularLocation>
</comment>
<proteinExistence type="inferred from homology"/>
<dbReference type="GO" id="GO:0005789">
    <property type="term" value="C:endoplasmic reticulum membrane"/>
    <property type="evidence" value="ECO:0007669"/>
    <property type="project" value="UniProtKB-SubCell"/>
</dbReference>
<keyword evidence="6 7" id="KW-0472">Membrane</keyword>
<organism evidence="9 10">
    <name type="scientific">Pisolithus microcarpus 441</name>
    <dbReference type="NCBI Taxonomy" id="765257"/>
    <lineage>
        <taxon>Eukaryota</taxon>
        <taxon>Fungi</taxon>
        <taxon>Dikarya</taxon>
        <taxon>Basidiomycota</taxon>
        <taxon>Agaricomycotina</taxon>
        <taxon>Agaricomycetes</taxon>
        <taxon>Agaricomycetidae</taxon>
        <taxon>Boletales</taxon>
        <taxon>Sclerodermatineae</taxon>
        <taxon>Pisolithaceae</taxon>
        <taxon>Pisolithus</taxon>
    </lineage>
</organism>
<keyword evidence="3 7" id="KW-0812">Transmembrane</keyword>
<dbReference type="InterPro" id="IPR051987">
    <property type="entry name" value="Sigma-2_receptor-like"/>
</dbReference>
<sequence>MAQRRPLSSRPLDLLYFSFFLIHIPATLLLDCQALYPAWIVPSSIKALPSIYLDFSSDPLVAGAFGHAPGDFTWFRLFLYLEAFFQLPVFVLGAIKLWQDSPSIYPLLVIYGASTATTVVPCLAVLLLTPTTSPETIAAGIHSITSFQRILLLSSYIPFLLVPLLITVDMAFRLSKFVRAGTAASSKKKNT</sequence>
<evidence type="ECO:0000256" key="3">
    <source>
        <dbReference type="ARBA" id="ARBA00022692"/>
    </source>
</evidence>
<dbReference type="AlphaFoldDB" id="A0A0C9ZD72"/>
<name>A0A0C9ZD72_9AGAM</name>
<feature type="transmembrane region" description="Helical" evidence="7">
    <location>
        <begin position="150"/>
        <end position="172"/>
    </location>
</feature>
<dbReference type="PANTHER" id="PTHR31204:SF1">
    <property type="entry name" value="SIGMA INTRACELLULAR RECEPTOR 2"/>
    <property type="match status" value="1"/>
</dbReference>
<reference evidence="9 10" key="1">
    <citation type="submission" date="2014-04" db="EMBL/GenBank/DDBJ databases">
        <authorList>
            <consortium name="DOE Joint Genome Institute"/>
            <person name="Kuo A."/>
            <person name="Kohler A."/>
            <person name="Costa M.D."/>
            <person name="Nagy L.G."/>
            <person name="Floudas D."/>
            <person name="Copeland A."/>
            <person name="Barry K.W."/>
            <person name="Cichocki N."/>
            <person name="Veneault-Fourrey C."/>
            <person name="LaButti K."/>
            <person name="Lindquist E.A."/>
            <person name="Lipzen A."/>
            <person name="Lundell T."/>
            <person name="Morin E."/>
            <person name="Murat C."/>
            <person name="Sun H."/>
            <person name="Tunlid A."/>
            <person name="Henrissat B."/>
            <person name="Grigoriev I.V."/>
            <person name="Hibbett D.S."/>
            <person name="Martin F."/>
            <person name="Nordberg H.P."/>
            <person name="Cantor M.N."/>
            <person name="Hua S.X."/>
        </authorList>
    </citation>
    <scope>NUCLEOTIDE SEQUENCE [LARGE SCALE GENOMIC DNA]</scope>
    <source>
        <strain evidence="9 10">441</strain>
    </source>
</reference>
<dbReference type="InterPro" id="IPR016964">
    <property type="entry name" value="Sigma2_recept"/>
</dbReference>
<evidence type="ECO:0000256" key="1">
    <source>
        <dbReference type="ARBA" id="ARBA00004477"/>
    </source>
</evidence>
<dbReference type="OrthoDB" id="433124at2759"/>
<reference evidence="10" key="2">
    <citation type="submission" date="2015-01" db="EMBL/GenBank/DDBJ databases">
        <title>Evolutionary Origins and Diversification of the Mycorrhizal Mutualists.</title>
        <authorList>
            <consortium name="DOE Joint Genome Institute"/>
            <consortium name="Mycorrhizal Genomics Consortium"/>
            <person name="Kohler A."/>
            <person name="Kuo A."/>
            <person name="Nagy L.G."/>
            <person name="Floudas D."/>
            <person name="Copeland A."/>
            <person name="Barry K.W."/>
            <person name="Cichocki N."/>
            <person name="Veneault-Fourrey C."/>
            <person name="LaButti K."/>
            <person name="Lindquist E.A."/>
            <person name="Lipzen A."/>
            <person name="Lundell T."/>
            <person name="Morin E."/>
            <person name="Murat C."/>
            <person name="Riley R."/>
            <person name="Ohm R."/>
            <person name="Sun H."/>
            <person name="Tunlid A."/>
            <person name="Henrissat B."/>
            <person name="Grigoriev I.V."/>
            <person name="Hibbett D.S."/>
            <person name="Martin F."/>
        </authorList>
    </citation>
    <scope>NUCLEOTIDE SEQUENCE [LARGE SCALE GENOMIC DNA]</scope>
    <source>
        <strain evidence="10">441</strain>
    </source>
</reference>
<dbReference type="PROSITE" id="PS51751">
    <property type="entry name" value="EXPERA"/>
    <property type="match status" value="1"/>
</dbReference>
<comment type="similarity">
    <text evidence="2">Belongs to the TMEM97/sigma-2 receptor family.</text>
</comment>
<evidence type="ECO:0000256" key="2">
    <source>
        <dbReference type="ARBA" id="ARBA00009096"/>
    </source>
</evidence>
<keyword evidence="10" id="KW-1185">Reference proteome</keyword>
<feature type="transmembrane region" description="Helical" evidence="7">
    <location>
        <begin position="12"/>
        <end position="36"/>
    </location>
</feature>
<feature type="domain" description="EXPERA" evidence="8">
    <location>
        <begin position="12"/>
        <end position="167"/>
    </location>
</feature>
<evidence type="ECO:0000256" key="6">
    <source>
        <dbReference type="ARBA" id="ARBA00023136"/>
    </source>
</evidence>